<proteinExistence type="predicted"/>
<keyword evidence="1" id="KW-1185">Reference proteome</keyword>
<organism evidence="1 2">
    <name type="scientific">Heterorhabditis bacteriophora</name>
    <name type="common">Entomopathogenic nematode worm</name>
    <dbReference type="NCBI Taxonomy" id="37862"/>
    <lineage>
        <taxon>Eukaryota</taxon>
        <taxon>Metazoa</taxon>
        <taxon>Ecdysozoa</taxon>
        <taxon>Nematoda</taxon>
        <taxon>Chromadorea</taxon>
        <taxon>Rhabditida</taxon>
        <taxon>Rhabditina</taxon>
        <taxon>Rhabditomorpha</taxon>
        <taxon>Strongyloidea</taxon>
        <taxon>Heterorhabditidae</taxon>
        <taxon>Heterorhabditis</taxon>
    </lineage>
</organism>
<dbReference type="Proteomes" id="UP000095283">
    <property type="component" value="Unplaced"/>
</dbReference>
<name>A0A1I7X1U8_HETBA</name>
<evidence type="ECO:0000313" key="1">
    <source>
        <dbReference type="Proteomes" id="UP000095283"/>
    </source>
</evidence>
<reference evidence="2" key="1">
    <citation type="submission" date="2016-11" db="UniProtKB">
        <authorList>
            <consortium name="WormBaseParasite"/>
        </authorList>
    </citation>
    <scope>IDENTIFICATION</scope>
</reference>
<sequence length="50" mass="5626">MAHIRGNRIEVNSQTIINTDDIAGTRIDSRDGLFNLFKVLCFPSFLTESV</sequence>
<dbReference type="AlphaFoldDB" id="A0A1I7X1U8"/>
<protein>
    <submittedName>
        <fullName evidence="2">Flagellar basal body L-ring protein</fullName>
    </submittedName>
</protein>
<dbReference type="WBParaSite" id="Hba_11374">
    <property type="protein sequence ID" value="Hba_11374"/>
    <property type="gene ID" value="Hba_11374"/>
</dbReference>
<accession>A0A1I7X1U8</accession>
<evidence type="ECO:0000313" key="2">
    <source>
        <dbReference type="WBParaSite" id="Hba_11374"/>
    </source>
</evidence>